<evidence type="ECO:0000313" key="3">
    <source>
        <dbReference type="Proteomes" id="UP000033531"/>
    </source>
</evidence>
<dbReference type="InterPro" id="IPR006428">
    <property type="entry name" value="Portal_SPP1-type"/>
</dbReference>
<dbReference type="PATRIC" id="fig|1218507.3.peg.1203"/>
<dbReference type="Proteomes" id="UP000033531">
    <property type="component" value="Unassembled WGS sequence"/>
</dbReference>
<gene>
    <name evidence="2" type="ORF">JF74_10310</name>
</gene>
<dbReference type="AlphaFoldDB" id="A0A0F4LEI9"/>
<reference evidence="2 3" key="1">
    <citation type="submission" date="2015-01" db="EMBL/GenBank/DDBJ databases">
        <title>Comparative genomics of the lactic acid bacteria isolated from the honey bee gut.</title>
        <authorList>
            <person name="Ellegaard K.M."/>
            <person name="Tamarit D."/>
            <person name="Javelind E."/>
            <person name="Olofsson T."/>
            <person name="Andersson S.G."/>
            <person name="Vasquez A."/>
        </authorList>
    </citation>
    <scope>NUCLEOTIDE SEQUENCE [LARGE SCALE GENOMIC DNA]</scope>
    <source>
        <strain evidence="2 3">Hma8</strain>
    </source>
</reference>
<dbReference type="Pfam" id="PF05133">
    <property type="entry name" value="SPP1_portal"/>
    <property type="match status" value="1"/>
</dbReference>
<organism evidence="2 3">
    <name type="scientific">Lactobacillus melliventris</name>
    <dbReference type="NCBI Taxonomy" id="1218507"/>
    <lineage>
        <taxon>Bacteria</taxon>
        <taxon>Bacillati</taxon>
        <taxon>Bacillota</taxon>
        <taxon>Bacilli</taxon>
        <taxon>Lactobacillales</taxon>
        <taxon>Lactobacillaceae</taxon>
        <taxon>Lactobacillus</taxon>
    </lineage>
</organism>
<evidence type="ECO:0000256" key="1">
    <source>
        <dbReference type="SAM" id="MobiDB-lite"/>
    </source>
</evidence>
<dbReference type="NCBIfam" id="TIGR01538">
    <property type="entry name" value="portal_SPP1"/>
    <property type="match status" value="1"/>
</dbReference>
<sequence length="470" mass="53570">MENIIGRALVTRNGQFLFPKGQELTNDELFGFIKWNSDKMQPRLRENMKMYLGEHPILKQAKKQFGPDNRLVVNKAKTIVDTFNGYFIGIPPSIQLDKGENNDKLQDWLNSVSFIDKLNELSKQTDIYGKSIGFVYQNEDSETRFNYVSPTKAFVIYDDTVEREPLAFVRYEYFKNESEWQARGAIYYADQVYRFDRNQISPEAIANPYKMVPAVEFYENEERQGVFEQVKSLICALDDGFSQKANQLAYFDMAYLVMMGINLKTDKTGKPKIDIANNRFLYLPNVTPGSNPKVEFLSKPADDEMQENFIQRVSDAIYEVSMIPNLNDENFAGNSSGVALQFKLLAMQDKANSKERKFVQSLRKLFKIVFSVGQVLPETDKNAWKNLQIHFTKNVPSDVAAMISAAKDAEGLVSQRTQMKLLPGIVDDPDDEIAEIKKEKAENIKNAQEAAGSLPDFMKQPEDAGDDDGQ</sequence>
<feature type="region of interest" description="Disordered" evidence="1">
    <location>
        <begin position="444"/>
        <end position="470"/>
    </location>
</feature>
<dbReference type="HOGENOM" id="CLU_034083_2_0_9"/>
<dbReference type="InterPro" id="IPR021145">
    <property type="entry name" value="Portal_protein_SPP1_Gp6-like"/>
</dbReference>
<dbReference type="EMBL" id="JXLI01000010">
    <property type="protein sequence ID" value="KJY56684.1"/>
    <property type="molecule type" value="Genomic_DNA"/>
</dbReference>
<protein>
    <submittedName>
        <fullName evidence="2">SPP1 family phage portal protein</fullName>
    </submittedName>
</protein>
<comment type="caution">
    <text evidence="2">The sequence shown here is derived from an EMBL/GenBank/DDBJ whole genome shotgun (WGS) entry which is preliminary data.</text>
</comment>
<proteinExistence type="predicted"/>
<dbReference type="STRING" id="1218507.JF74_10310"/>
<accession>A0A0F4LEI9</accession>
<dbReference type="RefSeq" id="WP_046324952.1">
    <property type="nucleotide sequence ID" value="NZ_JBHTMT010000001.1"/>
</dbReference>
<dbReference type="OrthoDB" id="3189403at2"/>
<name>A0A0F4LEI9_9LACO</name>
<evidence type="ECO:0000313" key="2">
    <source>
        <dbReference type="EMBL" id="KJY56684.1"/>
    </source>
</evidence>